<evidence type="ECO:0000313" key="1">
    <source>
        <dbReference type="EMBL" id="RZB38660.1"/>
    </source>
</evidence>
<proteinExistence type="predicted"/>
<dbReference type="Proteomes" id="UP000292052">
    <property type="component" value="Unassembled WGS sequence"/>
</dbReference>
<dbReference type="AlphaFoldDB" id="A0A482UZL0"/>
<evidence type="ECO:0000313" key="2">
    <source>
        <dbReference type="Proteomes" id="UP000292052"/>
    </source>
</evidence>
<protein>
    <submittedName>
        <fullName evidence="1">Uncharacterized protein</fullName>
    </submittedName>
</protein>
<sequence>MLQHNSLPRKGNFQRNAPARRSAGLSAVAVRVAANSCFAGAEPLIEYFVPRSVSEFDLSVATGDTPITGNFLPLTVRVPRKTGNKQKEKMVTFEDEMAAKMSKDPELQDGLKKCDDNCSCNAEAECDICKVIDFTLKKDKL</sequence>
<gene>
    <name evidence="1" type="ORF">BDFB_010725</name>
</gene>
<accession>A0A482UZL0</accession>
<name>A0A482UZL0_ASBVE</name>
<organism evidence="1 2">
    <name type="scientific">Asbolus verrucosus</name>
    <name type="common">Desert ironclad beetle</name>
    <dbReference type="NCBI Taxonomy" id="1661398"/>
    <lineage>
        <taxon>Eukaryota</taxon>
        <taxon>Metazoa</taxon>
        <taxon>Ecdysozoa</taxon>
        <taxon>Arthropoda</taxon>
        <taxon>Hexapoda</taxon>
        <taxon>Insecta</taxon>
        <taxon>Pterygota</taxon>
        <taxon>Neoptera</taxon>
        <taxon>Endopterygota</taxon>
        <taxon>Coleoptera</taxon>
        <taxon>Polyphaga</taxon>
        <taxon>Cucujiformia</taxon>
        <taxon>Tenebrionidae</taxon>
        <taxon>Pimeliinae</taxon>
        <taxon>Asbolus</taxon>
    </lineage>
</organism>
<reference evidence="1 2" key="1">
    <citation type="submission" date="2017-03" db="EMBL/GenBank/DDBJ databases">
        <title>Genome of the blue death feigning beetle - Asbolus verrucosus.</title>
        <authorList>
            <person name="Rider S.D."/>
        </authorList>
    </citation>
    <scope>NUCLEOTIDE SEQUENCE [LARGE SCALE GENOMIC DNA]</scope>
    <source>
        <strain evidence="1">Butters</strain>
        <tissue evidence="1">Head and leg muscle</tissue>
    </source>
</reference>
<dbReference type="OrthoDB" id="7357716at2759"/>
<comment type="caution">
    <text evidence="1">The sequence shown here is derived from an EMBL/GenBank/DDBJ whole genome shotgun (WGS) entry which is preliminary data.</text>
</comment>
<keyword evidence="2" id="KW-1185">Reference proteome</keyword>
<dbReference type="EMBL" id="QDEB01135047">
    <property type="protein sequence ID" value="RZB38660.1"/>
    <property type="molecule type" value="Genomic_DNA"/>
</dbReference>